<keyword evidence="1" id="KW-0489">Methyltransferase</keyword>
<reference evidence="3 4" key="1">
    <citation type="submission" date="2020-10" db="EMBL/GenBank/DDBJ databases">
        <title>Connecting structure to function with the recovery of over 1000 high-quality activated sludge metagenome-assembled genomes encoding full-length rRNA genes using long-read sequencing.</title>
        <authorList>
            <person name="Singleton C.M."/>
            <person name="Petriglieri F."/>
            <person name="Kristensen J.M."/>
            <person name="Kirkegaard R.H."/>
            <person name="Michaelsen T.Y."/>
            <person name="Andersen M.H."/>
            <person name="Karst S.M."/>
            <person name="Dueholm M.S."/>
            <person name="Nielsen P.H."/>
            <person name="Albertsen M."/>
        </authorList>
    </citation>
    <scope>NUCLEOTIDE SEQUENCE [LARGE SCALE GENOMIC DNA]</scope>
    <source>
        <strain evidence="1">AalE_18-Q3-R2-46_BAT3C.188</strain>
        <strain evidence="2">Ega_18-Q3-R5-49_MAXAC.001</strain>
    </source>
</reference>
<gene>
    <name evidence="1" type="ORF">IPF40_08895</name>
    <name evidence="2" type="ORF">IPI13_01470</name>
</gene>
<protein>
    <submittedName>
        <fullName evidence="1">Class I SAM-dependent methyltransferase</fullName>
    </submittedName>
</protein>
<dbReference type="EMBL" id="JADJIB010000001">
    <property type="protein sequence ID" value="MBK7271880.1"/>
    <property type="molecule type" value="Genomic_DNA"/>
</dbReference>
<dbReference type="AlphaFoldDB" id="A0A934X5H3"/>
<accession>A0A934X5H3</accession>
<dbReference type="SUPFAM" id="SSF53335">
    <property type="entry name" value="S-adenosyl-L-methionine-dependent methyltransferases"/>
    <property type="match status" value="1"/>
</dbReference>
<organism evidence="1 3">
    <name type="scientific">Candidatus Phosphoribacter hodrii</name>
    <dbReference type="NCBI Taxonomy" id="2953743"/>
    <lineage>
        <taxon>Bacteria</taxon>
        <taxon>Bacillati</taxon>
        <taxon>Actinomycetota</taxon>
        <taxon>Actinomycetes</taxon>
        <taxon>Micrococcales</taxon>
        <taxon>Dermatophilaceae</taxon>
        <taxon>Candidatus Phosphoribacter</taxon>
    </lineage>
</organism>
<keyword evidence="1" id="KW-0808">Transferase</keyword>
<evidence type="ECO:0000313" key="1">
    <source>
        <dbReference type="EMBL" id="MBK6301152.1"/>
    </source>
</evidence>
<dbReference type="Pfam" id="PF13489">
    <property type="entry name" value="Methyltransf_23"/>
    <property type="match status" value="1"/>
</dbReference>
<dbReference type="Gene3D" id="3.40.50.150">
    <property type="entry name" value="Vaccinia Virus protein VP39"/>
    <property type="match status" value="1"/>
</dbReference>
<evidence type="ECO:0000313" key="3">
    <source>
        <dbReference type="Proteomes" id="UP000718281"/>
    </source>
</evidence>
<dbReference type="GO" id="GO:0008168">
    <property type="term" value="F:methyltransferase activity"/>
    <property type="evidence" value="ECO:0007669"/>
    <property type="project" value="UniProtKB-KW"/>
</dbReference>
<evidence type="ECO:0000313" key="2">
    <source>
        <dbReference type="EMBL" id="MBK7271880.1"/>
    </source>
</evidence>
<sequence>MWPPPSHQVESDGIWVGQYGGQRLARRPVWFAEARQRLDWILLRQPDGVLVEVGAGTGEFAKVALDAGFDTYAVEPSLWAAHQAQGLGVRVHAGTLEEWAHTHAGLHADVVAMWHVLEHTPDPHGLMGAVAAVTRPGGLVVLEVPNGASSECERLGVQWDGTQPDDHVILFSPEGLRLLTESVGLEVVELMEIPDRLYSGGDSWRRRRNSALVEGYAWPPKDLLRMVARRPVHQA</sequence>
<dbReference type="GO" id="GO:0032259">
    <property type="term" value="P:methylation"/>
    <property type="evidence" value="ECO:0007669"/>
    <property type="project" value="UniProtKB-KW"/>
</dbReference>
<proteinExistence type="predicted"/>
<dbReference type="Proteomes" id="UP000718281">
    <property type="component" value="Unassembled WGS sequence"/>
</dbReference>
<dbReference type="PANTHER" id="PTHR43861">
    <property type="entry name" value="TRANS-ACONITATE 2-METHYLTRANSFERASE-RELATED"/>
    <property type="match status" value="1"/>
</dbReference>
<dbReference type="Proteomes" id="UP000726105">
    <property type="component" value="Unassembled WGS sequence"/>
</dbReference>
<name>A0A934X5H3_9MICO</name>
<dbReference type="EMBL" id="JADIXZ010000004">
    <property type="protein sequence ID" value="MBK6301152.1"/>
    <property type="molecule type" value="Genomic_DNA"/>
</dbReference>
<evidence type="ECO:0000313" key="4">
    <source>
        <dbReference type="Proteomes" id="UP000726105"/>
    </source>
</evidence>
<comment type="caution">
    <text evidence="1">The sequence shown here is derived from an EMBL/GenBank/DDBJ whole genome shotgun (WGS) entry which is preliminary data.</text>
</comment>
<dbReference type="CDD" id="cd02440">
    <property type="entry name" value="AdoMet_MTases"/>
    <property type="match status" value="1"/>
</dbReference>
<dbReference type="InterPro" id="IPR029063">
    <property type="entry name" value="SAM-dependent_MTases_sf"/>
</dbReference>